<dbReference type="PANTHER" id="PTHR46401">
    <property type="entry name" value="GLYCOSYLTRANSFERASE WBBK-RELATED"/>
    <property type="match status" value="1"/>
</dbReference>
<feature type="non-terminal residue" evidence="3">
    <location>
        <position position="1"/>
    </location>
</feature>
<proteinExistence type="predicted"/>
<evidence type="ECO:0000313" key="4">
    <source>
        <dbReference type="Proteomes" id="UP000216448"/>
    </source>
</evidence>
<organism evidence="3 4">
    <name type="scientific">Lactobacillus johnsonii</name>
    <dbReference type="NCBI Taxonomy" id="33959"/>
    <lineage>
        <taxon>Bacteria</taxon>
        <taxon>Bacillati</taxon>
        <taxon>Bacillota</taxon>
        <taxon>Bacilli</taxon>
        <taxon>Lactobacillales</taxon>
        <taxon>Lactobacillaceae</taxon>
        <taxon>Lactobacillus</taxon>
    </lineage>
</organism>
<dbReference type="Pfam" id="PF00534">
    <property type="entry name" value="Glycos_transf_1"/>
    <property type="match status" value="1"/>
</dbReference>
<keyword evidence="1" id="KW-0808">Transferase</keyword>
<dbReference type="SUPFAM" id="SSF53756">
    <property type="entry name" value="UDP-Glycosyltransferase/glycogen phosphorylase"/>
    <property type="match status" value="1"/>
</dbReference>
<dbReference type="AlphaFoldDB" id="A0AAX0PSH7"/>
<dbReference type="PANTHER" id="PTHR46401:SF2">
    <property type="entry name" value="GLYCOSYLTRANSFERASE WBBK-RELATED"/>
    <property type="match status" value="1"/>
</dbReference>
<feature type="domain" description="Glycosyl transferase family 1" evidence="2">
    <location>
        <begin position="205"/>
        <end position="290"/>
    </location>
</feature>
<dbReference type="GO" id="GO:0009103">
    <property type="term" value="P:lipopolysaccharide biosynthetic process"/>
    <property type="evidence" value="ECO:0007669"/>
    <property type="project" value="TreeGrafter"/>
</dbReference>
<dbReference type="GO" id="GO:0016757">
    <property type="term" value="F:glycosyltransferase activity"/>
    <property type="evidence" value="ECO:0007669"/>
    <property type="project" value="InterPro"/>
</dbReference>
<dbReference type="EMBL" id="NIBB01000105">
    <property type="protein sequence ID" value="PAB51901.1"/>
    <property type="molecule type" value="Genomic_DNA"/>
</dbReference>
<dbReference type="InterPro" id="IPR001296">
    <property type="entry name" value="Glyco_trans_1"/>
</dbReference>
<name>A0AAX0PSH7_LACJH</name>
<sequence>YFILAGKYFPESDNVKILVRNDLKKSKLKKLFFEKYNGSKYINALKPDVFISLQNIATRGINATCQIVYLHQPIPFQKQKKFSYRKRSERKLAFYQRQVGNVIKNSISKIKPNVIVQTEWMKRALTEQTTLPQNKVAVIHPRVNVEKNIKIIKNKSDSFFYPASNFLYKNHRVIDQAISYLENDGIENFNVTFTLNPTQLPYRRKQIKYIGHVSRKEVMKMYENKVLLFPSYIESFGLPLIEAAVHADVILAADTEFAHELLANYNNVYYYKYDDSKELSHLMKKVINGEISSDGKALTLEDNGETLYDSIMEIVNDK</sequence>
<evidence type="ECO:0000259" key="2">
    <source>
        <dbReference type="Pfam" id="PF00534"/>
    </source>
</evidence>
<gene>
    <name evidence="3" type="ORF">A3P64_09540</name>
</gene>
<evidence type="ECO:0000256" key="1">
    <source>
        <dbReference type="ARBA" id="ARBA00022679"/>
    </source>
</evidence>
<dbReference type="Gene3D" id="3.40.50.2000">
    <property type="entry name" value="Glycogen Phosphorylase B"/>
    <property type="match status" value="1"/>
</dbReference>
<dbReference type="RefSeq" id="WP_095154695.1">
    <property type="nucleotide sequence ID" value="NZ_NIBB01000105.1"/>
</dbReference>
<evidence type="ECO:0000313" key="3">
    <source>
        <dbReference type="EMBL" id="PAB51901.1"/>
    </source>
</evidence>
<protein>
    <recommendedName>
        <fullName evidence="2">Glycosyl transferase family 1 domain-containing protein</fullName>
    </recommendedName>
</protein>
<comment type="caution">
    <text evidence="3">The sequence shown here is derived from an EMBL/GenBank/DDBJ whole genome shotgun (WGS) entry which is preliminary data.</text>
</comment>
<dbReference type="Proteomes" id="UP000216448">
    <property type="component" value="Unassembled WGS sequence"/>
</dbReference>
<reference evidence="3 4" key="1">
    <citation type="submission" date="2017-05" db="EMBL/GenBank/DDBJ databases">
        <title>Lactobacillus johnsonii from commercial turkeys.</title>
        <authorList>
            <person name="Johnson T.J."/>
            <person name="Youmans B."/>
        </authorList>
    </citation>
    <scope>NUCLEOTIDE SEQUENCE [LARGE SCALE GENOMIC DNA]</scope>
    <source>
        <strain evidence="3 4">UMNLJ54</strain>
    </source>
</reference>
<accession>A0AAX0PSH7</accession>